<accession>A0A7S0Z5I5</accession>
<evidence type="ECO:0000256" key="2">
    <source>
        <dbReference type="SAM" id="MobiDB-lite"/>
    </source>
</evidence>
<keyword evidence="1" id="KW-0175">Coiled coil</keyword>
<dbReference type="PANTHER" id="PTHR46133">
    <property type="entry name" value="BHLH TRANSCRIPTION FACTOR"/>
    <property type="match status" value="1"/>
</dbReference>
<dbReference type="EMBL" id="HBFO01001016">
    <property type="protein sequence ID" value="CAD8809648.1"/>
    <property type="molecule type" value="Transcribed_RNA"/>
</dbReference>
<dbReference type="PANTHER" id="PTHR46133:SF28">
    <property type="entry name" value="BHLH TRANSCRIPTION FACTOR"/>
    <property type="match status" value="1"/>
</dbReference>
<dbReference type="InterPro" id="IPR044818">
    <property type="entry name" value="ILR3-like"/>
</dbReference>
<reference evidence="4" key="1">
    <citation type="submission" date="2021-01" db="EMBL/GenBank/DDBJ databases">
        <authorList>
            <person name="Corre E."/>
            <person name="Pelletier E."/>
            <person name="Niang G."/>
            <person name="Scheremetjew M."/>
            <person name="Finn R."/>
            <person name="Kale V."/>
            <person name="Holt S."/>
            <person name="Cochrane G."/>
            <person name="Meng A."/>
            <person name="Brown T."/>
            <person name="Cohen L."/>
        </authorList>
    </citation>
    <scope>NUCLEOTIDE SEQUENCE</scope>
    <source>
        <strain evidence="4">Clade-D-RCC1621</strain>
    </source>
</reference>
<dbReference type="Pfam" id="PF00010">
    <property type="entry name" value="HLH"/>
    <property type="match status" value="1"/>
</dbReference>
<dbReference type="SMART" id="SM00353">
    <property type="entry name" value="HLH"/>
    <property type="match status" value="1"/>
</dbReference>
<dbReference type="GO" id="GO:0046983">
    <property type="term" value="F:protein dimerization activity"/>
    <property type="evidence" value="ECO:0007669"/>
    <property type="project" value="InterPro"/>
</dbReference>
<dbReference type="PROSITE" id="PS50888">
    <property type="entry name" value="BHLH"/>
    <property type="match status" value="1"/>
</dbReference>
<organism evidence="4">
    <name type="scientific">Ostreococcus mediterraneus</name>
    <dbReference type="NCBI Taxonomy" id="1486918"/>
    <lineage>
        <taxon>Eukaryota</taxon>
        <taxon>Viridiplantae</taxon>
        <taxon>Chlorophyta</taxon>
        <taxon>Mamiellophyceae</taxon>
        <taxon>Mamiellales</taxon>
        <taxon>Bathycoccaceae</taxon>
        <taxon>Ostreococcus</taxon>
    </lineage>
</organism>
<dbReference type="Gene3D" id="4.10.280.10">
    <property type="entry name" value="Helix-loop-helix DNA-binding domain"/>
    <property type="match status" value="1"/>
</dbReference>
<feature type="region of interest" description="Disordered" evidence="2">
    <location>
        <begin position="63"/>
        <end position="97"/>
    </location>
</feature>
<evidence type="ECO:0000313" key="4">
    <source>
        <dbReference type="EMBL" id="CAD8809648.1"/>
    </source>
</evidence>
<dbReference type="GO" id="GO:0006879">
    <property type="term" value="P:intracellular iron ion homeostasis"/>
    <property type="evidence" value="ECO:0007669"/>
    <property type="project" value="InterPro"/>
</dbReference>
<feature type="coiled-coil region" evidence="1">
    <location>
        <begin position="135"/>
        <end position="169"/>
    </location>
</feature>
<dbReference type="SUPFAM" id="SSF47459">
    <property type="entry name" value="HLH, helix-loop-helix DNA-binding domain"/>
    <property type="match status" value="1"/>
</dbReference>
<protein>
    <recommendedName>
        <fullName evidence="3">BHLH domain-containing protein</fullName>
    </recommendedName>
</protein>
<gene>
    <name evidence="4" type="ORF">OMED0930_LOCUS741</name>
</gene>
<feature type="domain" description="BHLH" evidence="3">
    <location>
        <begin position="87"/>
        <end position="138"/>
    </location>
</feature>
<name>A0A7S0Z5I5_9CHLO</name>
<evidence type="ECO:0000256" key="1">
    <source>
        <dbReference type="SAM" id="Coils"/>
    </source>
</evidence>
<sequence length="240" mass="26168">MAHVDADAMTPLVSQTSDDWLTNFFDTFDTTITGDAVDFALGASETAIGADLGLELCRETSEFNEEAGENGKRGRATEATTAPLSEGAKRNKSKREKLRRDALNDKFMELSSVLEPGAVPKTDKAKVVVAATALIKKLRNHHNRLTEMIVKMQAEKTRQQEMNAQLVQEKTQLLHEKLRIEAQLQAYLTTMPFASPLGGVVTGTAGKTAVAPAPVWAFPTPFLEQPTSEEEDVTLRAPVA</sequence>
<dbReference type="AlphaFoldDB" id="A0A7S0Z5I5"/>
<dbReference type="InterPro" id="IPR011598">
    <property type="entry name" value="bHLH_dom"/>
</dbReference>
<dbReference type="InterPro" id="IPR036638">
    <property type="entry name" value="HLH_DNA-bd_sf"/>
</dbReference>
<dbReference type="GO" id="GO:0003700">
    <property type="term" value="F:DNA-binding transcription factor activity"/>
    <property type="evidence" value="ECO:0007669"/>
    <property type="project" value="InterPro"/>
</dbReference>
<proteinExistence type="predicted"/>
<evidence type="ECO:0000259" key="3">
    <source>
        <dbReference type="PROSITE" id="PS50888"/>
    </source>
</evidence>